<dbReference type="SMART" id="SM00732">
    <property type="entry name" value="YqgFc"/>
    <property type="match status" value="1"/>
</dbReference>
<dbReference type="PANTHER" id="PTHR33317:SF4">
    <property type="entry name" value="POLYNUCLEOTIDYL TRANSFERASE, RIBONUCLEASE H-LIKE SUPERFAMILY PROTEIN"/>
    <property type="match status" value="1"/>
</dbReference>
<evidence type="ECO:0000256" key="4">
    <source>
        <dbReference type="ARBA" id="ARBA00022801"/>
    </source>
</evidence>
<comment type="function">
    <text evidence="5">Could be a nuclease involved in processing of the 5'-end of pre-16S rRNA.</text>
</comment>
<dbReference type="GO" id="GO:0000967">
    <property type="term" value="P:rRNA 5'-end processing"/>
    <property type="evidence" value="ECO:0007669"/>
    <property type="project" value="UniProtKB-UniRule"/>
</dbReference>
<keyword evidence="4 5" id="KW-0378">Hydrolase</keyword>
<proteinExistence type="inferred from homology"/>
<keyword evidence="3 5" id="KW-0540">Nuclease</keyword>
<dbReference type="NCBIfam" id="TIGR00250">
    <property type="entry name" value="RNAse_H_YqgF"/>
    <property type="match status" value="1"/>
</dbReference>
<reference evidence="7 8" key="1">
    <citation type="submission" date="2016-11" db="EMBL/GenBank/DDBJ databases">
        <authorList>
            <person name="Jaros S."/>
            <person name="Januszkiewicz K."/>
            <person name="Wedrychowicz H."/>
        </authorList>
    </citation>
    <scope>NUCLEOTIDE SEQUENCE [LARGE SCALE GENOMIC DNA]</scope>
    <source>
        <strain evidence="7 8">DSM 8605</strain>
    </source>
</reference>
<dbReference type="InterPro" id="IPR037027">
    <property type="entry name" value="YqgF/RNaseH-like_dom_sf"/>
</dbReference>
<evidence type="ECO:0000256" key="2">
    <source>
        <dbReference type="ARBA" id="ARBA00022517"/>
    </source>
</evidence>
<dbReference type="EMBL" id="FQXM01000002">
    <property type="protein sequence ID" value="SHH16506.1"/>
    <property type="molecule type" value="Genomic_DNA"/>
</dbReference>
<evidence type="ECO:0000313" key="7">
    <source>
        <dbReference type="EMBL" id="SHH16506.1"/>
    </source>
</evidence>
<dbReference type="InterPro" id="IPR012337">
    <property type="entry name" value="RNaseH-like_sf"/>
</dbReference>
<dbReference type="OrthoDB" id="9796140at2"/>
<dbReference type="GO" id="GO:0005829">
    <property type="term" value="C:cytosol"/>
    <property type="evidence" value="ECO:0007669"/>
    <property type="project" value="TreeGrafter"/>
</dbReference>
<dbReference type="Proteomes" id="UP000184447">
    <property type="component" value="Unassembled WGS sequence"/>
</dbReference>
<dbReference type="Gene3D" id="3.30.420.140">
    <property type="entry name" value="YqgF/RNase H-like domain"/>
    <property type="match status" value="1"/>
</dbReference>
<dbReference type="InterPro" id="IPR005227">
    <property type="entry name" value="YqgF"/>
</dbReference>
<gene>
    <name evidence="7" type="ORF">SAMN02745207_00247</name>
</gene>
<dbReference type="Pfam" id="PF03652">
    <property type="entry name" value="RuvX"/>
    <property type="match status" value="1"/>
</dbReference>
<comment type="similarity">
    <text evidence="5">Belongs to the YqgF HJR family.</text>
</comment>
<keyword evidence="1 5" id="KW-0963">Cytoplasm</keyword>
<dbReference type="SUPFAM" id="SSF53098">
    <property type="entry name" value="Ribonuclease H-like"/>
    <property type="match status" value="1"/>
</dbReference>
<dbReference type="CDD" id="cd16964">
    <property type="entry name" value="YqgF"/>
    <property type="match status" value="1"/>
</dbReference>
<evidence type="ECO:0000256" key="3">
    <source>
        <dbReference type="ARBA" id="ARBA00022722"/>
    </source>
</evidence>
<evidence type="ECO:0000259" key="6">
    <source>
        <dbReference type="SMART" id="SM00732"/>
    </source>
</evidence>
<comment type="subcellular location">
    <subcellularLocation>
        <location evidence="5">Cytoplasm</location>
    </subcellularLocation>
</comment>
<sequence>MRILGLDVGDRTIGVCMSDLLGFTAQGIKTIHRKSIESDVIELQQICNEFKIEKIVCGLPKNMNGTIGPQGEKALEFADLIKAELGLEVIMWDERLTTVAAKNAMLEANLSRNKRKKLIDKVASTFILQNYLDSL</sequence>
<organism evidence="7 8">
    <name type="scientific">Clostridium grantii DSM 8605</name>
    <dbReference type="NCBI Taxonomy" id="1121316"/>
    <lineage>
        <taxon>Bacteria</taxon>
        <taxon>Bacillati</taxon>
        <taxon>Bacillota</taxon>
        <taxon>Clostridia</taxon>
        <taxon>Eubacteriales</taxon>
        <taxon>Clostridiaceae</taxon>
        <taxon>Clostridium</taxon>
    </lineage>
</organism>
<dbReference type="EC" id="3.1.-.-" evidence="5"/>
<dbReference type="AlphaFoldDB" id="A0A1M5QRG3"/>
<evidence type="ECO:0000256" key="5">
    <source>
        <dbReference type="HAMAP-Rule" id="MF_00651"/>
    </source>
</evidence>
<keyword evidence="2 5" id="KW-0690">Ribosome biogenesis</keyword>
<dbReference type="STRING" id="1121316.SAMN02745207_00247"/>
<dbReference type="RefSeq" id="WP_073336151.1">
    <property type="nucleotide sequence ID" value="NZ_FQXM01000002.1"/>
</dbReference>
<protein>
    <recommendedName>
        <fullName evidence="5">Putative pre-16S rRNA nuclease</fullName>
        <ecNumber evidence="5">3.1.-.-</ecNumber>
    </recommendedName>
</protein>
<dbReference type="GO" id="GO:0004518">
    <property type="term" value="F:nuclease activity"/>
    <property type="evidence" value="ECO:0007669"/>
    <property type="project" value="UniProtKB-KW"/>
</dbReference>
<feature type="domain" description="YqgF/RNase H-like" evidence="6">
    <location>
        <begin position="1"/>
        <end position="101"/>
    </location>
</feature>
<dbReference type="PANTHER" id="PTHR33317">
    <property type="entry name" value="POLYNUCLEOTIDYL TRANSFERASE, RIBONUCLEASE H-LIKE SUPERFAMILY PROTEIN"/>
    <property type="match status" value="1"/>
</dbReference>
<accession>A0A1M5QRG3</accession>
<dbReference type="GO" id="GO:0016788">
    <property type="term" value="F:hydrolase activity, acting on ester bonds"/>
    <property type="evidence" value="ECO:0007669"/>
    <property type="project" value="UniProtKB-UniRule"/>
</dbReference>
<evidence type="ECO:0000256" key="1">
    <source>
        <dbReference type="ARBA" id="ARBA00022490"/>
    </source>
</evidence>
<evidence type="ECO:0000313" key="8">
    <source>
        <dbReference type="Proteomes" id="UP000184447"/>
    </source>
</evidence>
<keyword evidence="8" id="KW-1185">Reference proteome</keyword>
<dbReference type="InterPro" id="IPR006641">
    <property type="entry name" value="YqgF/RNaseH-like_dom"/>
</dbReference>
<dbReference type="HAMAP" id="MF_00651">
    <property type="entry name" value="Nuclease_YqgF"/>
    <property type="match status" value="1"/>
</dbReference>
<name>A0A1M5QRG3_9CLOT</name>